<feature type="region of interest" description="Disordered" evidence="1">
    <location>
        <begin position="1"/>
        <end position="41"/>
    </location>
</feature>
<sequence length="97" mass="11299">MSGKEVRRRGGSQWEGWGSGRVGFRRRVGGNPTANQRVRRRGHLKEEALSVYQQLQLIYDHLTHYRRINSSFSEMTSETVPLKEETLQTFKVSVYQT</sequence>
<protein>
    <submittedName>
        <fullName evidence="2">Uncharacterized protein</fullName>
    </submittedName>
</protein>
<evidence type="ECO:0000313" key="2">
    <source>
        <dbReference type="EMBL" id="CAD7402797.1"/>
    </source>
</evidence>
<dbReference type="EMBL" id="OC318645">
    <property type="protein sequence ID" value="CAD7402797.1"/>
    <property type="molecule type" value="Genomic_DNA"/>
</dbReference>
<organism evidence="2">
    <name type="scientific">Timema cristinae</name>
    <name type="common">Walking stick</name>
    <dbReference type="NCBI Taxonomy" id="61476"/>
    <lineage>
        <taxon>Eukaryota</taxon>
        <taxon>Metazoa</taxon>
        <taxon>Ecdysozoa</taxon>
        <taxon>Arthropoda</taxon>
        <taxon>Hexapoda</taxon>
        <taxon>Insecta</taxon>
        <taxon>Pterygota</taxon>
        <taxon>Neoptera</taxon>
        <taxon>Polyneoptera</taxon>
        <taxon>Phasmatodea</taxon>
        <taxon>Timematodea</taxon>
        <taxon>Timematoidea</taxon>
        <taxon>Timematidae</taxon>
        <taxon>Timema</taxon>
    </lineage>
</organism>
<proteinExistence type="predicted"/>
<gene>
    <name evidence="2" type="ORF">TCEB3V08_LOCUS6674</name>
</gene>
<dbReference type="AlphaFoldDB" id="A0A7R9CWE8"/>
<accession>A0A7R9CWE8</accession>
<name>A0A7R9CWE8_TIMCR</name>
<reference evidence="2" key="1">
    <citation type="submission" date="2020-11" db="EMBL/GenBank/DDBJ databases">
        <authorList>
            <person name="Tran Van P."/>
        </authorList>
    </citation>
    <scope>NUCLEOTIDE SEQUENCE</scope>
</reference>
<feature type="compositionally biased region" description="Basic residues" evidence="1">
    <location>
        <begin position="1"/>
        <end position="10"/>
    </location>
</feature>
<evidence type="ECO:0000256" key="1">
    <source>
        <dbReference type="SAM" id="MobiDB-lite"/>
    </source>
</evidence>